<keyword evidence="3" id="KW-0949">S-adenosyl-L-methionine</keyword>
<proteinExistence type="predicted"/>
<dbReference type="AlphaFoldDB" id="A0AAN6SXR4"/>
<evidence type="ECO:0000256" key="3">
    <source>
        <dbReference type="ARBA" id="ARBA00022691"/>
    </source>
</evidence>
<gene>
    <name evidence="4" type="ORF">N658DRAFT_500158</name>
</gene>
<keyword evidence="1" id="KW-0489">Methyltransferase</keyword>
<evidence type="ECO:0000313" key="5">
    <source>
        <dbReference type="Proteomes" id="UP001305647"/>
    </source>
</evidence>
<evidence type="ECO:0000256" key="2">
    <source>
        <dbReference type="ARBA" id="ARBA00022679"/>
    </source>
</evidence>
<dbReference type="SUPFAM" id="SSF53335">
    <property type="entry name" value="S-adenosyl-L-methionine-dependent methyltransferases"/>
    <property type="match status" value="1"/>
</dbReference>
<evidence type="ECO:0000313" key="4">
    <source>
        <dbReference type="EMBL" id="KAK4097735.1"/>
    </source>
</evidence>
<dbReference type="Proteomes" id="UP001305647">
    <property type="component" value="Unassembled WGS sequence"/>
</dbReference>
<accession>A0AAN6SXR4</accession>
<dbReference type="PANTHER" id="PTHR43464:SF19">
    <property type="entry name" value="UBIQUINONE BIOSYNTHESIS O-METHYLTRANSFERASE, MITOCHONDRIAL"/>
    <property type="match status" value="1"/>
</dbReference>
<dbReference type="GO" id="GO:0032259">
    <property type="term" value="P:methylation"/>
    <property type="evidence" value="ECO:0007669"/>
    <property type="project" value="UniProtKB-KW"/>
</dbReference>
<keyword evidence="5" id="KW-1185">Reference proteome</keyword>
<dbReference type="GO" id="GO:0008168">
    <property type="term" value="F:methyltransferase activity"/>
    <property type="evidence" value="ECO:0007669"/>
    <property type="project" value="UniProtKB-KW"/>
</dbReference>
<reference evidence="4" key="1">
    <citation type="journal article" date="2023" name="Mol. Phylogenet. Evol.">
        <title>Genome-scale phylogeny and comparative genomics of the fungal order Sordariales.</title>
        <authorList>
            <person name="Hensen N."/>
            <person name="Bonometti L."/>
            <person name="Westerberg I."/>
            <person name="Brannstrom I.O."/>
            <person name="Guillou S."/>
            <person name="Cros-Aarteil S."/>
            <person name="Calhoun S."/>
            <person name="Haridas S."/>
            <person name="Kuo A."/>
            <person name="Mondo S."/>
            <person name="Pangilinan J."/>
            <person name="Riley R."/>
            <person name="LaButti K."/>
            <person name="Andreopoulos B."/>
            <person name="Lipzen A."/>
            <person name="Chen C."/>
            <person name="Yan M."/>
            <person name="Daum C."/>
            <person name="Ng V."/>
            <person name="Clum A."/>
            <person name="Steindorff A."/>
            <person name="Ohm R.A."/>
            <person name="Martin F."/>
            <person name="Silar P."/>
            <person name="Natvig D.O."/>
            <person name="Lalanne C."/>
            <person name="Gautier V."/>
            <person name="Ament-Velasquez S.L."/>
            <person name="Kruys A."/>
            <person name="Hutchinson M.I."/>
            <person name="Powell A.J."/>
            <person name="Barry K."/>
            <person name="Miller A.N."/>
            <person name="Grigoriev I.V."/>
            <person name="Debuchy R."/>
            <person name="Gladieux P."/>
            <person name="Hiltunen Thoren M."/>
            <person name="Johannesson H."/>
        </authorList>
    </citation>
    <scope>NUCLEOTIDE SEQUENCE</scope>
    <source>
        <strain evidence="4">CBS 757.83</strain>
    </source>
</reference>
<evidence type="ECO:0000256" key="1">
    <source>
        <dbReference type="ARBA" id="ARBA00022603"/>
    </source>
</evidence>
<dbReference type="EMBL" id="MU863669">
    <property type="protein sequence ID" value="KAK4097735.1"/>
    <property type="molecule type" value="Genomic_DNA"/>
</dbReference>
<name>A0AAN6SXR4_9PEZI</name>
<keyword evidence="2" id="KW-0808">Transferase</keyword>
<dbReference type="Gene3D" id="3.40.50.150">
    <property type="entry name" value="Vaccinia Virus protein VP39"/>
    <property type="match status" value="1"/>
</dbReference>
<dbReference type="Pfam" id="PF13489">
    <property type="entry name" value="Methyltransf_23"/>
    <property type="match status" value="1"/>
</dbReference>
<dbReference type="CDD" id="cd02440">
    <property type="entry name" value="AdoMet_MTases"/>
    <property type="match status" value="1"/>
</dbReference>
<dbReference type="PANTHER" id="PTHR43464">
    <property type="entry name" value="METHYLTRANSFERASE"/>
    <property type="match status" value="1"/>
</dbReference>
<dbReference type="InterPro" id="IPR029063">
    <property type="entry name" value="SAM-dependent_MTases_sf"/>
</dbReference>
<reference evidence="4" key="2">
    <citation type="submission" date="2023-05" db="EMBL/GenBank/DDBJ databases">
        <authorList>
            <consortium name="Lawrence Berkeley National Laboratory"/>
            <person name="Steindorff A."/>
            <person name="Hensen N."/>
            <person name="Bonometti L."/>
            <person name="Westerberg I."/>
            <person name="Brannstrom I.O."/>
            <person name="Guillou S."/>
            <person name="Cros-Aarteil S."/>
            <person name="Calhoun S."/>
            <person name="Haridas S."/>
            <person name="Kuo A."/>
            <person name="Mondo S."/>
            <person name="Pangilinan J."/>
            <person name="Riley R."/>
            <person name="Labutti K."/>
            <person name="Andreopoulos B."/>
            <person name="Lipzen A."/>
            <person name="Chen C."/>
            <person name="Yanf M."/>
            <person name="Daum C."/>
            <person name="Ng V."/>
            <person name="Clum A."/>
            <person name="Ohm R."/>
            <person name="Martin F."/>
            <person name="Silar P."/>
            <person name="Natvig D."/>
            <person name="Lalanne C."/>
            <person name="Gautier V."/>
            <person name="Ament-Velasquez S.L."/>
            <person name="Kruys A."/>
            <person name="Hutchinson M.I."/>
            <person name="Powell A.J."/>
            <person name="Barry K."/>
            <person name="Miller A.N."/>
            <person name="Grigoriev I.V."/>
            <person name="Debuchy R."/>
            <person name="Gladieux P."/>
            <person name="Thoren M.H."/>
            <person name="Johannesson H."/>
        </authorList>
    </citation>
    <scope>NUCLEOTIDE SEQUENCE</scope>
    <source>
        <strain evidence="4">CBS 757.83</strain>
    </source>
</reference>
<comment type="caution">
    <text evidence="4">The sequence shown here is derived from an EMBL/GenBank/DDBJ whole genome shotgun (WGS) entry which is preliminary data.</text>
</comment>
<protein>
    <recommendedName>
        <fullName evidence="6">Methyltransferase domain-containing protein</fullName>
    </recommendedName>
</protein>
<evidence type="ECO:0008006" key="6">
    <source>
        <dbReference type="Google" id="ProtNLM"/>
    </source>
</evidence>
<sequence length="319" mass="33351">MPLPLSCAPIIASYGIRGDDPSPTFLAIELSQAVHRIKLINAWDHAAVIGPGTRVLELGCGQGTCTQALAEAVSSPEDPTGTGSGHITAVDPSPPNYGAPFTLAQAQSHLSAGPLGPLVTFHRADPLAFLAATTSDGDDAQRWDVAVLAHCIWYFRPANTLRQILSALRGRVARVCVAEWALQATELTAAAHVLAALVRAAFEAHLRGDSTENIQTLASPRAIKEAAGQAGWMVETEGTVVPEAELSDGFWETGAVLDKGFVQDVGKEIEYGRVKAVLESARDAVAAAAESAGGARAVRSVDVWVAILTPAGERLAKSP</sequence>
<organism evidence="4 5">
    <name type="scientific">Parathielavia hyrcaniae</name>
    <dbReference type="NCBI Taxonomy" id="113614"/>
    <lineage>
        <taxon>Eukaryota</taxon>
        <taxon>Fungi</taxon>
        <taxon>Dikarya</taxon>
        <taxon>Ascomycota</taxon>
        <taxon>Pezizomycotina</taxon>
        <taxon>Sordariomycetes</taxon>
        <taxon>Sordariomycetidae</taxon>
        <taxon>Sordariales</taxon>
        <taxon>Chaetomiaceae</taxon>
        <taxon>Parathielavia</taxon>
    </lineage>
</organism>